<dbReference type="SMART" id="SM00181">
    <property type="entry name" value="EGF"/>
    <property type="match status" value="3"/>
</dbReference>
<evidence type="ECO:0000256" key="2">
    <source>
        <dbReference type="ARBA" id="ARBA00022729"/>
    </source>
</evidence>
<reference evidence="8 9" key="1">
    <citation type="submission" date="2020-08" db="EMBL/GenBank/DDBJ databases">
        <authorList>
            <person name="Hejnol A."/>
        </authorList>
    </citation>
    <scope>NUCLEOTIDE SEQUENCE [LARGE SCALE GENOMIC DNA]</scope>
</reference>
<dbReference type="OrthoDB" id="192253at2759"/>
<dbReference type="EMBL" id="CAJFCJ010000001">
    <property type="protein sequence ID" value="CAD5111175.1"/>
    <property type="molecule type" value="Genomic_DNA"/>
</dbReference>
<protein>
    <submittedName>
        <fullName evidence="8">DgyrCDS511</fullName>
    </submittedName>
</protein>
<keyword evidence="1" id="KW-0245">EGF-like domain</keyword>
<dbReference type="PANTHER" id="PTHR40446">
    <property type="entry name" value="N-ACETYLGLUCOSAMINE-1-PHOSPHODIESTER ALPHA-N-ACETYLGLUCOSAMINIDASE"/>
    <property type="match status" value="1"/>
</dbReference>
<keyword evidence="3" id="KW-0677">Repeat</keyword>
<evidence type="ECO:0000313" key="8">
    <source>
        <dbReference type="EMBL" id="CAD5111175.1"/>
    </source>
</evidence>
<dbReference type="FunFam" id="2.170.300.10:FF:000041">
    <property type="entry name" value="Tyrosine protein kinase receptor tie-1, putative"/>
    <property type="match status" value="1"/>
</dbReference>
<dbReference type="PROSITE" id="PS00022">
    <property type="entry name" value="EGF_1"/>
    <property type="match status" value="1"/>
</dbReference>
<keyword evidence="5" id="KW-0812">Transmembrane</keyword>
<evidence type="ECO:0000313" key="9">
    <source>
        <dbReference type="Proteomes" id="UP000549394"/>
    </source>
</evidence>
<evidence type="ECO:0000256" key="3">
    <source>
        <dbReference type="ARBA" id="ARBA00022737"/>
    </source>
</evidence>
<comment type="caution">
    <text evidence="8">The sequence shown here is derived from an EMBL/GenBank/DDBJ whole genome shotgun (WGS) entry which is preliminary data.</text>
</comment>
<dbReference type="GO" id="GO:0033299">
    <property type="term" value="P:secretion of lysosomal enzymes"/>
    <property type="evidence" value="ECO:0007669"/>
    <property type="project" value="TreeGrafter"/>
</dbReference>
<feature type="signal peptide" evidence="6">
    <location>
        <begin position="1"/>
        <end position="25"/>
    </location>
</feature>
<evidence type="ECO:0000256" key="6">
    <source>
        <dbReference type="SAM" id="SignalP"/>
    </source>
</evidence>
<keyword evidence="9" id="KW-1185">Reference proteome</keyword>
<feature type="domain" description="EGF-like" evidence="7">
    <location>
        <begin position="421"/>
        <end position="432"/>
    </location>
</feature>
<dbReference type="PANTHER" id="PTHR40446:SF2">
    <property type="entry name" value="N-ACETYLGLUCOSAMINE-1-PHOSPHODIESTER ALPHA-N-ACETYLGLUCOSAMINIDASE"/>
    <property type="match status" value="1"/>
</dbReference>
<evidence type="ECO:0000256" key="5">
    <source>
        <dbReference type="SAM" id="Phobius"/>
    </source>
</evidence>
<gene>
    <name evidence="8" type="ORF">DGYR_LOCUS499</name>
</gene>
<dbReference type="Gene3D" id="2.10.25.10">
    <property type="entry name" value="Laminin"/>
    <property type="match status" value="1"/>
</dbReference>
<dbReference type="Pfam" id="PF09992">
    <property type="entry name" value="NAGPA"/>
    <property type="match status" value="1"/>
</dbReference>
<name>A0A7I8V4N1_9ANNE</name>
<dbReference type="Gene3D" id="2.170.300.10">
    <property type="entry name" value="Tie2 ligand-binding domain superfamily"/>
    <property type="match status" value="1"/>
</dbReference>
<evidence type="ECO:0000256" key="4">
    <source>
        <dbReference type="ARBA" id="ARBA00023157"/>
    </source>
</evidence>
<evidence type="ECO:0000256" key="1">
    <source>
        <dbReference type="ARBA" id="ARBA00022536"/>
    </source>
</evidence>
<dbReference type="Proteomes" id="UP000549394">
    <property type="component" value="Unassembled WGS sequence"/>
</dbReference>
<dbReference type="CDD" id="cd00055">
    <property type="entry name" value="EGF_Lam"/>
    <property type="match status" value="1"/>
</dbReference>
<proteinExistence type="predicted"/>
<accession>A0A7I8V4N1</accession>
<feature type="transmembrane region" description="Helical" evidence="5">
    <location>
        <begin position="501"/>
        <end position="526"/>
    </location>
</feature>
<organism evidence="8 9">
    <name type="scientific">Dimorphilus gyrociliatus</name>
    <dbReference type="NCBI Taxonomy" id="2664684"/>
    <lineage>
        <taxon>Eukaryota</taxon>
        <taxon>Metazoa</taxon>
        <taxon>Spiralia</taxon>
        <taxon>Lophotrochozoa</taxon>
        <taxon>Annelida</taxon>
        <taxon>Polychaeta</taxon>
        <taxon>Polychaeta incertae sedis</taxon>
        <taxon>Dinophilidae</taxon>
        <taxon>Dimorphilus</taxon>
    </lineage>
</organism>
<keyword evidence="5" id="KW-0472">Membrane</keyword>
<dbReference type="InterPro" id="IPR002049">
    <property type="entry name" value="LE_dom"/>
</dbReference>
<keyword evidence="4" id="KW-1015">Disulfide bond</keyword>
<dbReference type="InterPro" id="IPR000742">
    <property type="entry name" value="EGF"/>
</dbReference>
<dbReference type="InterPro" id="IPR018711">
    <property type="entry name" value="NAGPA"/>
</dbReference>
<keyword evidence="5" id="KW-1133">Transmembrane helix</keyword>
<dbReference type="AlphaFoldDB" id="A0A7I8V4N1"/>
<dbReference type="Pfam" id="PF23106">
    <property type="entry name" value="EGF_Teneurin"/>
    <property type="match status" value="2"/>
</dbReference>
<sequence>MIFNKGYSYCWSSICALFWLIVIRCSEIENSMDMLQPYFQRHGSHHSVRYIRSCQAVQFNETLEERLAPPMINKSLPLFTKKFFARSFENKYVKIHMYLINNPSLTLSVVEPGGEGGCKKGSPTLQTVRETAKTKKCRLAINAGFFNTTTNECYGDIVSNSKIVQSTAYRNAHFGIRKDNSLTIGYLSDKQLSEFKELVTGAIWIIRNGSKYIEESIKSECTDVQETNPQLTYFATVQSARSVVGFKDDGTVVIFQVDGKTGQEGMNLFEVADFLIPLGVKNAINLDGGGSSSLIEDNVLVNYPSDTCAKWNCERKVSTILCVRDIEEAKCPRNCSDRGICRNGECKCSSNWKSYDCSQLFCGKKNCSSNGLCTESGCLCYPGYKGSDCDISCPKGYFGLNCLARCRCSNHSTCDKSTGYCDCDAGYRGLSCDLPCPIGRFGKNCKKICSCLETCSICDRLNGSCTITSILPEIDSTSKCLINRKISKDHLVRDSSAEQKIYMICVIALSIAFTLSISLNITLYCLKKTSKLDRKKKRIYRSPRLVLSSSEADNEDGDSDLDLNDLLPLKNVKLNNENNESRFFL</sequence>
<keyword evidence="2 6" id="KW-0732">Signal</keyword>
<feature type="chain" id="PRO_5029874424" evidence="6">
    <location>
        <begin position="26"/>
        <end position="585"/>
    </location>
</feature>
<evidence type="ECO:0000259" key="7">
    <source>
        <dbReference type="PROSITE" id="PS00022"/>
    </source>
</evidence>